<evidence type="ECO:0000256" key="1">
    <source>
        <dbReference type="ARBA" id="ARBA00004071"/>
    </source>
</evidence>
<dbReference type="EMBL" id="JAHESF010000014">
    <property type="protein sequence ID" value="MBT1698382.1"/>
    <property type="molecule type" value="Genomic_DNA"/>
</dbReference>
<keyword evidence="9" id="KW-1185">Reference proteome</keyword>
<dbReference type="InterPro" id="IPR057739">
    <property type="entry name" value="Glyco_hydro_29_N"/>
</dbReference>
<dbReference type="PIRSF" id="PIRSF001092">
    <property type="entry name" value="Alpha-L-fucosidase"/>
    <property type="match status" value="1"/>
</dbReference>
<dbReference type="GO" id="GO:0006004">
    <property type="term" value="P:fucose metabolic process"/>
    <property type="evidence" value="ECO:0007669"/>
    <property type="project" value="InterPro"/>
</dbReference>
<dbReference type="Gene3D" id="3.20.20.80">
    <property type="entry name" value="Glycosidases"/>
    <property type="match status" value="1"/>
</dbReference>
<evidence type="ECO:0000313" key="8">
    <source>
        <dbReference type="EMBL" id="MBT1698382.1"/>
    </source>
</evidence>
<comment type="function">
    <text evidence="1">Alpha-L-fucosidase is responsible for hydrolyzing the alpha-1,6-linked fucose joined to the reducing-end N-acetylglucosamine of the carbohydrate moieties of glycoproteins.</text>
</comment>
<protein>
    <recommendedName>
        <fullName evidence="3">alpha-L-fucosidase</fullName>
        <ecNumber evidence="3">3.2.1.51</ecNumber>
    </recommendedName>
</protein>
<dbReference type="PROSITE" id="PS51257">
    <property type="entry name" value="PROKAR_LIPOPROTEIN"/>
    <property type="match status" value="1"/>
</dbReference>
<evidence type="ECO:0000256" key="6">
    <source>
        <dbReference type="ARBA" id="ARBA00023295"/>
    </source>
</evidence>
<dbReference type="GO" id="GO:0005764">
    <property type="term" value="C:lysosome"/>
    <property type="evidence" value="ECO:0007669"/>
    <property type="project" value="TreeGrafter"/>
</dbReference>
<comment type="caution">
    <text evidence="8">The sequence shown here is derived from an EMBL/GenBank/DDBJ whole genome shotgun (WGS) entry which is preliminary data.</text>
</comment>
<evidence type="ECO:0000313" key="9">
    <source>
        <dbReference type="Proteomes" id="UP001319200"/>
    </source>
</evidence>
<dbReference type="InterPro" id="IPR013780">
    <property type="entry name" value="Glyco_hydro_b"/>
</dbReference>
<dbReference type="Gene3D" id="2.60.40.1180">
    <property type="entry name" value="Golgi alpha-mannosidase II"/>
    <property type="match status" value="1"/>
</dbReference>
<dbReference type="Pfam" id="PF01120">
    <property type="entry name" value="Alpha_L_fucos"/>
    <property type="match status" value="1"/>
</dbReference>
<dbReference type="RefSeq" id="WP_254164478.1">
    <property type="nucleotide sequence ID" value="NZ_JAHESF010000014.1"/>
</dbReference>
<evidence type="ECO:0000256" key="3">
    <source>
        <dbReference type="ARBA" id="ARBA00012662"/>
    </source>
</evidence>
<dbReference type="PANTHER" id="PTHR10030:SF37">
    <property type="entry name" value="ALPHA-L-FUCOSIDASE-RELATED"/>
    <property type="match status" value="1"/>
</dbReference>
<keyword evidence="4" id="KW-0732">Signal</keyword>
<reference evidence="8 9" key="1">
    <citation type="submission" date="2021-05" db="EMBL/GenBank/DDBJ databases">
        <title>A Polyphasic approach of four new species of the genus Ohtaekwangia: Ohtaekwangia histidinii sp. nov., Ohtaekwangia cretensis sp. nov., Ohtaekwangia indiensis sp. nov., Ohtaekwangia reichenbachii sp. nov. from diverse environment.</title>
        <authorList>
            <person name="Octaviana S."/>
        </authorList>
    </citation>
    <scope>NUCLEOTIDE SEQUENCE [LARGE SCALE GENOMIC DNA]</scope>
    <source>
        <strain evidence="8 9">PWU4</strain>
    </source>
</reference>
<evidence type="ECO:0000256" key="5">
    <source>
        <dbReference type="ARBA" id="ARBA00022801"/>
    </source>
</evidence>
<gene>
    <name evidence="8" type="ORF">KK083_15945</name>
</gene>
<dbReference type="AlphaFoldDB" id="A0AAP2DP20"/>
<evidence type="ECO:0000256" key="4">
    <source>
        <dbReference type="ARBA" id="ARBA00022729"/>
    </source>
</evidence>
<dbReference type="GO" id="GO:0016139">
    <property type="term" value="P:glycoside catabolic process"/>
    <property type="evidence" value="ECO:0007669"/>
    <property type="project" value="TreeGrafter"/>
</dbReference>
<dbReference type="SUPFAM" id="SSF51445">
    <property type="entry name" value="(Trans)glycosidases"/>
    <property type="match status" value="1"/>
</dbReference>
<name>A0AAP2DP20_9BACT</name>
<feature type="domain" description="Glycoside hydrolase family 29 N-terminal" evidence="7">
    <location>
        <begin position="27"/>
        <end position="397"/>
    </location>
</feature>
<dbReference type="SMART" id="SM00812">
    <property type="entry name" value="Alpha_L_fucos"/>
    <property type="match status" value="1"/>
</dbReference>
<proteinExistence type="inferred from homology"/>
<keyword evidence="6" id="KW-0326">Glycosidase</keyword>
<evidence type="ECO:0000256" key="2">
    <source>
        <dbReference type="ARBA" id="ARBA00007951"/>
    </source>
</evidence>
<organism evidence="8 9">
    <name type="scientific">Chryseosolibacter histidini</name>
    <dbReference type="NCBI Taxonomy" id="2782349"/>
    <lineage>
        <taxon>Bacteria</taxon>
        <taxon>Pseudomonadati</taxon>
        <taxon>Bacteroidota</taxon>
        <taxon>Cytophagia</taxon>
        <taxon>Cytophagales</taxon>
        <taxon>Chryseotaleaceae</taxon>
        <taxon>Chryseosolibacter</taxon>
    </lineage>
</organism>
<accession>A0AAP2DP20</accession>
<dbReference type="InterPro" id="IPR017853">
    <property type="entry name" value="GH"/>
</dbReference>
<sequence>MTKTDRVVFILCIAAGLVSCRNSPETKTPEAENKFEETWHSLSTIEREPEWFKDAKFGIYFHWGVYSVPAYSSEWYPRWMYAPGRKDWGGEVFEHHQKTFGPVSQFNYHDFIPMFTGEHFDAREWADLFKRSGARFAGPVAQHHDGFAMWASKLNPWNAKDMGPKKDILGELFAELKKNDMKTIATFHHERLLQRYANDTAQWAQNTPDPGDDSHFPYHPDYVTSTTDPRLRLLYGNIPEAEFYEYWLNQTNEVVDNYAPDIIWFDSWLDRIPENYRQKMVAHHFNTAVSRGQKPIVAYKQEDLPANVGILDIEQGGKTEISGDYWLTDITLSHSSWCYVNGQTYKDPALVIRNMIDVWSKKGIVLLNISPRADGIINDEQRNILTSIGKWIDRHKEAVYETRAFSTYGYGEAAFKKGDFGGQSATTAYNEKDIRFTQSKDGKRLYVYSLGQPAPNSAIEIRPAIEGKIKRVSVVGSEADLKWSVKANKLTFHTPEAADMDPLATVFRVEF</sequence>
<keyword evidence="5" id="KW-0378">Hydrolase</keyword>
<dbReference type="PANTHER" id="PTHR10030">
    <property type="entry name" value="ALPHA-L-FUCOSIDASE"/>
    <property type="match status" value="1"/>
</dbReference>
<dbReference type="InterPro" id="IPR000933">
    <property type="entry name" value="Glyco_hydro_29"/>
</dbReference>
<dbReference type="GO" id="GO:0004560">
    <property type="term" value="F:alpha-L-fucosidase activity"/>
    <property type="evidence" value="ECO:0007669"/>
    <property type="project" value="InterPro"/>
</dbReference>
<dbReference type="Proteomes" id="UP001319200">
    <property type="component" value="Unassembled WGS sequence"/>
</dbReference>
<evidence type="ECO:0000259" key="7">
    <source>
        <dbReference type="Pfam" id="PF01120"/>
    </source>
</evidence>
<dbReference type="EC" id="3.2.1.51" evidence="3"/>
<comment type="similarity">
    <text evidence="2">Belongs to the glycosyl hydrolase 29 family.</text>
</comment>
<dbReference type="InterPro" id="IPR016286">
    <property type="entry name" value="FUC_metazoa-typ"/>
</dbReference>